<sequence>MATHEPFESPEPEYRRREPVQLSLFLNLDGFEGPIDVLLTLARDQKVDLTQISILQLAEQYLVFIREAQVLNLELAADYLVMAAWLAYLKSRLLLPPDETEEEEQDPAALAEALRFQLLRLEAMQEAGTRLMALPQLGVDVFARGAPENLSARFRSVYDVTLYDLLRAYADHKVREQGHTLTIAATDLYAVEDAIERLRGLVGRVPEWRTLFSFLPEFLKGSLVLRSAVASTFVASLQLVKDGQAQIRQEGTFGPIWLRSPSEGSSSGNPA</sequence>
<gene>
    <name evidence="2" type="ORF">GCM10017083_19100</name>
</gene>
<comment type="caution">
    <text evidence="2">The sequence shown here is derived from an EMBL/GenBank/DDBJ whole genome shotgun (WGS) entry which is preliminary data.</text>
</comment>
<reference evidence="2" key="2">
    <citation type="submission" date="2020-09" db="EMBL/GenBank/DDBJ databases">
        <authorList>
            <person name="Sun Q."/>
            <person name="Kim S."/>
        </authorList>
    </citation>
    <scope>NUCLEOTIDE SEQUENCE</scope>
    <source>
        <strain evidence="2">KCTC 42651</strain>
    </source>
</reference>
<reference evidence="2" key="1">
    <citation type="journal article" date="2014" name="Int. J. Syst. Evol. Microbiol.">
        <title>Complete genome sequence of Corynebacterium casei LMG S-19264T (=DSM 44701T), isolated from a smear-ripened cheese.</title>
        <authorList>
            <consortium name="US DOE Joint Genome Institute (JGI-PGF)"/>
            <person name="Walter F."/>
            <person name="Albersmeier A."/>
            <person name="Kalinowski J."/>
            <person name="Ruckert C."/>
        </authorList>
    </citation>
    <scope>NUCLEOTIDE SEQUENCE</scope>
    <source>
        <strain evidence="2">KCTC 42651</strain>
    </source>
</reference>
<dbReference type="Pfam" id="PF02616">
    <property type="entry name" value="SMC_ScpA"/>
    <property type="match status" value="1"/>
</dbReference>
<dbReference type="PANTHER" id="PTHR33969:SF2">
    <property type="entry name" value="SEGREGATION AND CONDENSATION PROTEIN A"/>
    <property type="match status" value="1"/>
</dbReference>
<keyword evidence="3" id="KW-1185">Reference proteome</keyword>
<proteinExistence type="predicted"/>
<organism evidence="2 3">
    <name type="scientific">Thalassobaculum fulvum</name>
    <dbReference type="NCBI Taxonomy" id="1633335"/>
    <lineage>
        <taxon>Bacteria</taxon>
        <taxon>Pseudomonadati</taxon>
        <taxon>Pseudomonadota</taxon>
        <taxon>Alphaproteobacteria</taxon>
        <taxon>Rhodospirillales</taxon>
        <taxon>Thalassobaculaceae</taxon>
        <taxon>Thalassobaculum</taxon>
    </lineage>
</organism>
<evidence type="ECO:0000313" key="2">
    <source>
        <dbReference type="EMBL" id="GHD48248.1"/>
    </source>
</evidence>
<evidence type="ECO:0000256" key="1">
    <source>
        <dbReference type="ARBA" id="ARBA00044777"/>
    </source>
</evidence>
<dbReference type="RefSeq" id="WP_189988770.1">
    <property type="nucleotide sequence ID" value="NZ_BMZS01000004.1"/>
</dbReference>
<dbReference type="EMBL" id="BMZS01000004">
    <property type="protein sequence ID" value="GHD48248.1"/>
    <property type="molecule type" value="Genomic_DNA"/>
</dbReference>
<evidence type="ECO:0000313" key="3">
    <source>
        <dbReference type="Proteomes" id="UP000630353"/>
    </source>
</evidence>
<name>A0A919CPN0_9PROT</name>
<dbReference type="Gene3D" id="6.10.250.2410">
    <property type="match status" value="1"/>
</dbReference>
<dbReference type="Proteomes" id="UP000630353">
    <property type="component" value="Unassembled WGS sequence"/>
</dbReference>
<accession>A0A919CPN0</accession>
<protein>
    <recommendedName>
        <fullName evidence="1">Segregation and condensation protein A</fullName>
    </recommendedName>
</protein>
<dbReference type="InterPro" id="IPR003768">
    <property type="entry name" value="ScpA"/>
</dbReference>
<dbReference type="PANTHER" id="PTHR33969">
    <property type="entry name" value="SEGREGATION AND CONDENSATION PROTEIN A"/>
    <property type="match status" value="1"/>
</dbReference>
<dbReference type="AlphaFoldDB" id="A0A919CPN0"/>